<evidence type="ECO:0000313" key="1">
    <source>
        <dbReference type="EMBL" id="MBB6507617.1"/>
    </source>
</evidence>
<reference evidence="1 2" key="1">
    <citation type="submission" date="2020-08" db="EMBL/GenBank/DDBJ databases">
        <title>The Agave Microbiome: Exploring the role of microbial communities in plant adaptations to desert environments.</title>
        <authorList>
            <person name="Partida-Martinez L.P."/>
        </authorList>
    </citation>
    <scope>NUCLEOTIDE SEQUENCE [LARGE SCALE GENOMIC DNA]</scope>
    <source>
        <strain evidence="1 2">AS3.12</strain>
    </source>
</reference>
<keyword evidence="2" id="KW-1185">Reference proteome</keyword>
<dbReference type="EMBL" id="JACHBU010000002">
    <property type="protein sequence ID" value="MBB6507617.1"/>
    <property type="molecule type" value="Genomic_DNA"/>
</dbReference>
<protein>
    <submittedName>
        <fullName evidence="1">Uncharacterized protein</fullName>
    </submittedName>
</protein>
<dbReference type="AlphaFoldDB" id="A0A7X0MQB2"/>
<dbReference type="RefSeq" id="WP_184654013.1">
    <property type="nucleotide sequence ID" value="NZ_JACHBU010000002.1"/>
</dbReference>
<name>A0A7X0MQB2_9HYPH</name>
<evidence type="ECO:0000313" key="2">
    <source>
        <dbReference type="Proteomes" id="UP000585437"/>
    </source>
</evidence>
<comment type="caution">
    <text evidence="1">The sequence shown here is derived from an EMBL/GenBank/DDBJ whole genome shotgun (WGS) entry which is preliminary data.</text>
</comment>
<sequence>MRMNSVAEALLEAPKTRTFRPTVQAARKAGPIIRMNIAAMILARRKSVMGAVITVFFG</sequence>
<gene>
    <name evidence="1" type="ORF">F4695_000949</name>
</gene>
<proteinExistence type="predicted"/>
<organism evidence="1 2">
    <name type="scientific">Rhizobium soli</name>
    <dbReference type="NCBI Taxonomy" id="424798"/>
    <lineage>
        <taxon>Bacteria</taxon>
        <taxon>Pseudomonadati</taxon>
        <taxon>Pseudomonadota</taxon>
        <taxon>Alphaproteobacteria</taxon>
        <taxon>Hyphomicrobiales</taxon>
        <taxon>Rhizobiaceae</taxon>
        <taxon>Rhizobium/Agrobacterium group</taxon>
        <taxon>Rhizobium</taxon>
    </lineage>
</organism>
<dbReference type="Proteomes" id="UP000585437">
    <property type="component" value="Unassembled WGS sequence"/>
</dbReference>
<accession>A0A7X0MQB2</accession>